<keyword evidence="2 6" id="KW-0819">tRNA processing</keyword>
<feature type="domain" description="Gcp-like" evidence="8">
    <location>
        <begin position="22"/>
        <end position="72"/>
    </location>
</feature>
<evidence type="ECO:0000256" key="5">
    <source>
        <dbReference type="ARBA" id="ARBA00048117"/>
    </source>
</evidence>
<dbReference type="SUPFAM" id="SSF53067">
    <property type="entry name" value="Actin-like ATPase domain"/>
    <property type="match status" value="3"/>
</dbReference>
<keyword evidence="6" id="KW-0963">Cytoplasm</keyword>
<dbReference type="Gene3D" id="3.30.420.40">
    <property type="match status" value="2"/>
</dbReference>
<dbReference type="EMBL" id="MFZI01000070">
    <property type="protein sequence ID" value="OGK18465.1"/>
    <property type="molecule type" value="Genomic_DNA"/>
</dbReference>
<gene>
    <name evidence="6" type="primary">tsaD</name>
    <name evidence="9" type="ORF">A2866_00680</name>
</gene>
<evidence type="ECO:0000256" key="7">
    <source>
        <dbReference type="SAM" id="MobiDB-lite"/>
    </source>
</evidence>
<feature type="binding site" evidence="6">
    <location>
        <position position="142"/>
    </location>
    <ligand>
        <name>Fe cation</name>
        <dbReference type="ChEBI" id="CHEBI:24875"/>
    </ligand>
</feature>
<proteinExistence type="inferred from homology"/>
<dbReference type="PANTHER" id="PTHR11735">
    <property type="entry name" value="TRNA N6-ADENOSINE THREONYLCARBAMOYLTRANSFERASE"/>
    <property type="match status" value="1"/>
</dbReference>
<comment type="similarity">
    <text evidence="6">Belongs to the KAE1 / TsaD family.</text>
</comment>
<evidence type="ECO:0000256" key="4">
    <source>
        <dbReference type="ARBA" id="ARBA00023315"/>
    </source>
</evidence>
<feature type="compositionally biased region" description="Basic and acidic residues" evidence="7">
    <location>
        <begin position="276"/>
        <end position="285"/>
    </location>
</feature>
<evidence type="ECO:0000256" key="6">
    <source>
        <dbReference type="HAMAP-Rule" id="MF_01445"/>
    </source>
</evidence>
<organism evidence="9 10">
    <name type="scientific">Candidatus Roizmanbacteria bacterium RIFCSPHIGHO2_01_FULL_39_8</name>
    <dbReference type="NCBI Taxonomy" id="1802033"/>
    <lineage>
        <taxon>Bacteria</taxon>
        <taxon>Candidatus Roizmaniibacteriota</taxon>
    </lineage>
</organism>
<dbReference type="AlphaFoldDB" id="A0A1F7GHU0"/>
<comment type="caution">
    <text evidence="9">The sequence shown here is derived from an EMBL/GenBank/DDBJ whole genome shotgun (WGS) entry which is preliminary data.</text>
</comment>
<feature type="binding site" evidence="6">
    <location>
        <position position="213"/>
    </location>
    <ligand>
        <name>substrate</name>
    </ligand>
</feature>
<dbReference type="GO" id="GO:0005737">
    <property type="term" value="C:cytoplasm"/>
    <property type="evidence" value="ECO:0007669"/>
    <property type="project" value="UniProtKB-SubCell"/>
</dbReference>
<keyword evidence="4 6" id="KW-0012">Acyltransferase</keyword>
<comment type="subcellular location">
    <subcellularLocation>
        <location evidence="6">Cytoplasm</location>
    </subcellularLocation>
</comment>
<feature type="binding site" evidence="6">
    <location>
        <position position="200"/>
    </location>
    <ligand>
        <name>substrate</name>
    </ligand>
</feature>
<feature type="binding site" evidence="6">
    <location>
        <position position="365"/>
    </location>
    <ligand>
        <name>Fe cation</name>
        <dbReference type="ChEBI" id="CHEBI:24875"/>
    </ligand>
</feature>
<keyword evidence="3 6" id="KW-0479">Metal-binding</keyword>
<keyword evidence="6" id="KW-0408">Iron</keyword>
<dbReference type="InterPro" id="IPR000905">
    <property type="entry name" value="Gcp-like_dom"/>
</dbReference>
<dbReference type="PRINTS" id="PR00789">
    <property type="entry name" value="OSIALOPTASE"/>
</dbReference>
<feature type="binding site" evidence="6">
    <location>
        <position position="138"/>
    </location>
    <ligand>
        <name>Fe cation</name>
        <dbReference type="ChEBI" id="CHEBI:24875"/>
    </ligand>
</feature>
<dbReference type="InterPro" id="IPR043129">
    <property type="entry name" value="ATPase_NBD"/>
</dbReference>
<evidence type="ECO:0000259" key="8">
    <source>
        <dbReference type="Pfam" id="PF00814"/>
    </source>
</evidence>
<feature type="binding site" evidence="6">
    <location>
        <begin position="167"/>
        <end position="171"/>
    </location>
    <ligand>
        <name>substrate</name>
    </ligand>
</feature>
<dbReference type="Proteomes" id="UP000177026">
    <property type="component" value="Unassembled WGS sequence"/>
</dbReference>
<accession>A0A1F7GHU0</accession>
<feature type="binding site" evidence="6">
    <location>
        <position position="217"/>
    </location>
    <ligand>
        <name>substrate</name>
    </ligand>
</feature>
<evidence type="ECO:0000256" key="1">
    <source>
        <dbReference type="ARBA" id="ARBA00022679"/>
    </source>
</evidence>
<feature type="domain" description="Gcp-like" evidence="8">
    <location>
        <begin position="96"/>
        <end position="371"/>
    </location>
</feature>
<dbReference type="GO" id="GO:0002949">
    <property type="term" value="P:tRNA threonylcarbamoyladenosine modification"/>
    <property type="evidence" value="ECO:0007669"/>
    <property type="project" value="UniProtKB-UniRule"/>
</dbReference>
<comment type="catalytic activity">
    <reaction evidence="5 6">
        <text>L-threonylcarbamoyladenylate + adenosine(37) in tRNA = N(6)-L-threonylcarbamoyladenosine(37) in tRNA + AMP + H(+)</text>
        <dbReference type="Rhea" id="RHEA:37059"/>
        <dbReference type="Rhea" id="RHEA-COMP:10162"/>
        <dbReference type="Rhea" id="RHEA-COMP:10163"/>
        <dbReference type="ChEBI" id="CHEBI:15378"/>
        <dbReference type="ChEBI" id="CHEBI:73682"/>
        <dbReference type="ChEBI" id="CHEBI:74411"/>
        <dbReference type="ChEBI" id="CHEBI:74418"/>
        <dbReference type="ChEBI" id="CHEBI:456215"/>
        <dbReference type="EC" id="2.3.1.234"/>
    </reaction>
</comment>
<name>A0A1F7GHU0_9BACT</name>
<dbReference type="Pfam" id="PF00814">
    <property type="entry name" value="TsaD"/>
    <property type="match status" value="2"/>
</dbReference>
<dbReference type="NCBIfam" id="TIGR00329">
    <property type="entry name" value="gcp_kae1"/>
    <property type="match status" value="1"/>
</dbReference>
<evidence type="ECO:0000256" key="2">
    <source>
        <dbReference type="ARBA" id="ARBA00022694"/>
    </source>
</evidence>
<dbReference type="GO" id="GO:0005506">
    <property type="term" value="F:iron ion binding"/>
    <property type="evidence" value="ECO:0007669"/>
    <property type="project" value="UniProtKB-UniRule"/>
</dbReference>
<comment type="function">
    <text evidence="6">Required for the formation of a threonylcarbamoyl group on adenosine at position 37 (t(6)A37) in tRNAs that read codons beginning with adenine. Is involved in the transfer of the threonylcarbamoyl moiety of threonylcarbamoyl-AMP (TC-AMP) to the N6 group of A37, together with TsaE and TsaB. TsaD likely plays a direct catalytic role in this reaction.</text>
</comment>
<dbReference type="PANTHER" id="PTHR11735:SF6">
    <property type="entry name" value="TRNA N6-ADENOSINE THREONYLCARBAMOYLTRANSFERASE, MITOCHONDRIAL"/>
    <property type="match status" value="1"/>
</dbReference>
<keyword evidence="1 6" id="KW-0808">Transferase</keyword>
<dbReference type="HAMAP" id="MF_01445">
    <property type="entry name" value="TsaD"/>
    <property type="match status" value="1"/>
</dbReference>
<reference evidence="9 10" key="1">
    <citation type="journal article" date="2016" name="Nat. Commun.">
        <title>Thousands of microbial genomes shed light on interconnected biogeochemical processes in an aquifer system.</title>
        <authorList>
            <person name="Anantharaman K."/>
            <person name="Brown C.T."/>
            <person name="Hug L.A."/>
            <person name="Sharon I."/>
            <person name="Castelle C.J."/>
            <person name="Probst A.J."/>
            <person name="Thomas B.C."/>
            <person name="Singh A."/>
            <person name="Wilkins M.J."/>
            <person name="Karaoz U."/>
            <person name="Brodie E.L."/>
            <person name="Williams K.H."/>
            <person name="Hubbard S.S."/>
            <person name="Banfield J.F."/>
        </authorList>
    </citation>
    <scope>NUCLEOTIDE SEQUENCE [LARGE SCALE GENOMIC DNA]</scope>
</reference>
<evidence type="ECO:0000256" key="3">
    <source>
        <dbReference type="ARBA" id="ARBA00022723"/>
    </source>
</evidence>
<evidence type="ECO:0000313" key="9">
    <source>
        <dbReference type="EMBL" id="OGK18465.1"/>
    </source>
</evidence>
<evidence type="ECO:0000313" key="10">
    <source>
        <dbReference type="Proteomes" id="UP000177026"/>
    </source>
</evidence>
<dbReference type="InterPro" id="IPR017861">
    <property type="entry name" value="KAE1/TsaD"/>
</dbReference>
<feature type="binding site" evidence="6">
    <location>
        <position position="336"/>
    </location>
    <ligand>
        <name>substrate</name>
    </ligand>
</feature>
<dbReference type="EC" id="2.3.1.234" evidence="6"/>
<dbReference type="InterPro" id="IPR022450">
    <property type="entry name" value="TsaD"/>
</dbReference>
<sequence length="399" mass="44782">MKILAIDTSADETAVAVTEGRKVLSNALFSQISTHTKWGGIYPALAKRAHEERIDWVVSEALRKLETRNSKLETNSKSQIKKKKNNLAIEQFNNEAMNHIDYIAVTQGPGLAVALEVGIRKAKELAQKYNKKLISVNHLEGHIYSSFVQNSKGNPKREYKFPYLTLVISGGHTEIVLWKDHLKYEILGETLDDAAGEALDKAAKMLGLGYPGGPVIERLAKEVENKDFYQFPRPMLKSKTLEFSFSGLKTAFYYYLLKTDSVFPLRSSTESVSEGRQTDPVEPERHKKTGSVEIHLRELASSFQIAVFETLIKKTEMAIIQTKVNRLVVGGGVIANLHLRKLFKELVVGYKGDIYFPPYKYLTGDNAAMIGVAGSYKAQESKFVTDPLKLDRIPRLRLS</sequence>
<feature type="region of interest" description="Disordered" evidence="7">
    <location>
        <begin position="269"/>
        <end position="288"/>
    </location>
</feature>
<protein>
    <recommendedName>
        <fullName evidence="6">tRNA N6-adenosine threonylcarbamoyltransferase</fullName>
        <ecNumber evidence="6">2.3.1.234</ecNumber>
    </recommendedName>
    <alternativeName>
        <fullName evidence="6">N6-L-threonylcarbamoyladenine synthase</fullName>
        <shortName evidence="6">t(6)A synthase</shortName>
    </alternativeName>
    <alternativeName>
        <fullName evidence="6">t(6)A37 threonylcarbamoyladenosine biosynthesis protein TsaD</fullName>
    </alternativeName>
    <alternativeName>
        <fullName evidence="6">tRNA threonylcarbamoyladenosine biosynthesis protein TsaD</fullName>
    </alternativeName>
</protein>
<comment type="cofactor">
    <cofactor evidence="6">
        <name>Fe(2+)</name>
        <dbReference type="ChEBI" id="CHEBI:29033"/>
    </cofactor>
    <text evidence="6">Binds 1 Fe(2+) ion per subunit.</text>
</comment>
<dbReference type="GO" id="GO:0061711">
    <property type="term" value="F:tRNA N(6)-L-threonylcarbamoyladenine synthase activity"/>
    <property type="evidence" value="ECO:0007669"/>
    <property type="project" value="UniProtKB-EC"/>
</dbReference>